<reference evidence="2 3" key="1">
    <citation type="journal article" date="2019" name="Sci. Rep.">
        <title>Orb-weaving spider Araneus ventricosus genome elucidates the spidroin gene catalogue.</title>
        <authorList>
            <person name="Kono N."/>
            <person name="Nakamura H."/>
            <person name="Ohtoshi R."/>
            <person name="Moran D.A.P."/>
            <person name="Shinohara A."/>
            <person name="Yoshida Y."/>
            <person name="Fujiwara M."/>
            <person name="Mori M."/>
            <person name="Tomita M."/>
            <person name="Arakawa K."/>
        </authorList>
    </citation>
    <scope>NUCLEOTIDE SEQUENCE [LARGE SCALE GENOMIC DNA]</scope>
</reference>
<dbReference type="EMBL" id="BGPR01135710">
    <property type="protein sequence ID" value="GBN56244.1"/>
    <property type="molecule type" value="Genomic_DNA"/>
</dbReference>
<evidence type="ECO:0000256" key="1">
    <source>
        <dbReference type="SAM" id="MobiDB-lite"/>
    </source>
</evidence>
<dbReference type="AlphaFoldDB" id="A0A4Y2PYH9"/>
<proteinExistence type="predicted"/>
<comment type="caution">
    <text evidence="2">The sequence shown here is derived from an EMBL/GenBank/DDBJ whole genome shotgun (WGS) entry which is preliminary data.</text>
</comment>
<protein>
    <submittedName>
        <fullName evidence="2">Uncharacterized protein</fullName>
    </submittedName>
</protein>
<feature type="region of interest" description="Disordered" evidence="1">
    <location>
        <begin position="1"/>
        <end position="27"/>
    </location>
</feature>
<keyword evidence="3" id="KW-1185">Reference proteome</keyword>
<sequence length="50" mass="5688">MLKRLAESSIYELNPQSPPDRDGMDGLKATYCGGDFVPQKFRATRYSTEF</sequence>
<dbReference type="Proteomes" id="UP000499080">
    <property type="component" value="Unassembled WGS sequence"/>
</dbReference>
<gene>
    <name evidence="2" type="ORF">AVEN_181088_1</name>
</gene>
<feature type="non-terminal residue" evidence="2">
    <location>
        <position position="50"/>
    </location>
</feature>
<name>A0A4Y2PYH9_ARAVE</name>
<evidence type="ECO:0000313" key="3">
    <source>
        <dbReference type="Proteomes" id="UP000499080"/>
    </source>
</evidence>
<organism evidence="2 3">
    <name type="scientific">Araneus ventricosus</name>
    <name type="common">Orbweaver spider</name>
    <name type="synonym">Epeira ventricosa</name>
    <dbReference type="NCBI Taxonomy" id="182803"/>
    <lineage>
        <taxon>Eukaryota</taxon>
        <taxon>Metazoa</taxon>
        <taxon>Ecdysozoa</taxon>
        <taxon>Arthropoda</taxon>
        <taxon>Chelicerata</taxon>
        <taxon>Arachnida</taxon>
        <taxon>Araneae</taxon>
        <taxon>Araneomorphae</taxon>
        <taxon>Entelegynae</taxon>
        <taxon>Araneoidea</taxon>
        <taxon>Araneidae</taxon>
        <taxon>Araneus</taxon>
    </lineage>
</organism>
<evidence type="ECO:0000313" key="2">
    <source>
        <dbReference type="EMBL" id="GBN56244.1"/>
    </source>
</evidence>
<accession>A0A4Y2PYH9</accession>